<dbReference type="PROSITE" id="PS50835">
    <property type="entry name" value="IG_LIKE"/>
    <property type="match status" value="1"/>
</dbReference>
<dbReference type="InterPro" id="IPR036179">
    <property type="entry name" value="Ig-like_dom_sf"/>
</dbReference>
<evidence type="ECO:0000313" key="4">
    <source>
        <dbReference type="Proteomes" id="UP000324091"/>
    </source>
</evidence>
<comment type="caution">
    <text evidence="3">The sequence shown here is derived from an EMBL/GenBank/DDBJ whole genome shotgun (WGS) entry which is preliminary data.</text>
</comment>
<evidence type="ECO:0000259" key="2">
    <source>
        <dbReference type="PROSITE" id="PS50835"/>
    </source>
</evidence>
<organism evidence="3 4">
    <name type="scientific">Takifugu flavidus</name>
    <name type="common">sansaifugu</name>
    <dbReference type="NCBI Taxonomy" id="433684"/>
    <lineage>
        <taxon>Eukaryota</taxon>
        <taxon>Metazoa</taxon>
        <taxon>Chordata</taxon>
        <taxon>Craniata</taxon>
        <taxon>Vertebrata</taxon>
        <taxon>Euteleostomi</taxon>
        <taxon>Actinopterygii</taxon>
        <taxon>Neopterygii</taxon>
        <taxon>Teleostei</taxon>
        <taxon>Neoteleostei</taxon>
        <taxon>Acanthomorphata</taxon>
        <taxon>Eupercaria</taxon>
        <taxon>Tetraodontiformes</taxon>
        <taxon>Tetradontoidea</taxon>
        <taxon>Tetraodontidae</taxon>
        <taxon>Takifugu</taxon>
    </lineage>
</organism>
<dbReference type="InterPro" id="IPR013106">
    <property type="entry name" value="Ig_V-set"/>
</dbReference>
<evidence type="ECO:0000313" key="3">
    <source>
        <dbReference type="EMBL" id="TWW67611.1"/>
    </source>
</evidence>
<dbReference type="Gene3D" id="2.60.40.10">
    <property type="entry name" value="Immunoglobulins"/>
    <property type="match status" value="1"/>
</dbReference>
<keyword evidence="1" id="KW-0732">Signal</keyword>
<name>A0A5C6NLX6_9TELE</name>
<dbReference type="SUPFAM" id="SSF48726">
    <property type="entry name" value="Immunoglobulin"/>
    <property type="match status" value="1"/>
</dbReference>
<dbReference type="Proteomes" id="UP000324091">
    <property type="component" value="Chromosome 2"/>
</dbReference>
<reference evidence="3 4" key="1">
    <citation type="submission" date="2019-04" db="EMBL/GenBank/DDBJ databases">
        <title>Chromosome genome assembly for Takifugu flavidus.</title>
        <authorList>
            <person name="Xiao S."/>
        </authorList>
    </citation>
    <scope>NUCLEOTIDE SEQUENCE [LARGE SCALE GENOMIC DNA]</scope>
    <source>
        <strain evidence="3">HTHZ2018</strain>
        <tissue evidence="3">Muscle</tissue>
    </source>
</reference>
<keyword evidence="4" id="KW-1185">Reference proteome</keyword>
<feature type="domain" description="Ig-like" evidence="2">
    <location>
        <begin position="36"/>
        <end position="126"/>
    </location>
</feature>
<accession>A0A5C6NLX6</accession>
<dbReference type="InterPro" id="IPR007110">
    <property type="entry name" value="Ig-like_dom"/>
</dbReference>
<gene>
    <name evidence="3" type="ORF">D4764_02G0006520</name>
</gene>
<evidence type="ECO:0000256" key="1">
    <source>
        <dbReference type="SAM" id="SignalP"/>
    </source>
</evidence>
<sequence length="165" mass="18484">MEALRAWRRTSALLSALLLSGFLGEAAVVRVFCQPGHGVTLPCFYPYEDRSALPQLSVQWRGPGNQLLCHYIKHKGFQRCSEGYHMTYRPGSITLTIQQVRPQDYGPHVCSVSKRDEFLDYSVELARASDPSRLVTSAPNSRQKRSGPSWTLVLMVALTLSDICL</sequence>
<proteinExistence type="predicted"/>
<feature type="chain" id="PRO_5022878969" description="Ig-like domain-containing protein" evidence="1">
    <location>
        <begin position="27"/>
        <end position="165"/>
    </location>
</feature>
<protein>
    <recommendedName>
        <fullName evidence="2">Ig-like domain-containing protein</fullName>
    </recommendedName>
</protein>
<dbReference type="Pfam" id="PF07686">
    <property type="entry name" value="V-set"/>
    <property type="match status" value="1"/>
</dbReference>
<feature type="signal peptide" evidence="1">
    <location>
        <begin position="1"/>
        <end position="26"/>
    </location>
</feature>
<dbReference type="InterPro" id="IPR013783">
    <property type="entry name" value="Ig-like_fold"/>
</dbReference>
<dbReference type="AlphaFoldDB" id="A0A5C6NLX6"/>
<dbReference type="EMBL" id="RHFK02000012">
    <property type="protein sequence ID" value="TWW67611.1"/>
    <property type="molecule type" value="Genomic_DNA"/>
</dbReference>